<dbReference type="AlphaFoldDB" id="A0A933LQ11"/>
<proteinExistence type="predicted"/>
<sequence>MNLPEPHSRTFRVLMSDIEKGQVKIPQFQRDFVWDLKRSARLLDSIIKSYPIGTFILWKTKERLRMVKNVGGFEFPEPDEGDFTELVLDGQQRLTTLFAAWKGEKVKKEDGHVDDFGQMHIDLEAKEDEPIVVTDVTGKSPESLIKLRDLLNIRTAQFVRYPSEYHGKLDEYRDRITNYNFSLVSVKEAPLNVATEIFTRINTGGKELTLFEIMVAKTYDEKRDFDLATKFDELVEDLRIIGYETISDATILQTVAVILEGECTRNKILSLKKQYFIDTWEKAKDAIERACEYFSGYYRIPVSGLLPYSTLIVPFAYFFYKHPDRPIGNQQKYLQDFFWRCSLSGRYSSGVESKLAQDVKRIDLILKDELPKYEWGIDTSPVFIENNGWFSTSRSYVKAILCVYAYHEPKSFVDDSKVNISNDYLKQANSKNYHHFFPKDFLKKKGETDFYINHILNITVVDDFLNKREIKSKAPSKYMKEFQKINPTLGATMKTHLIGDLARYGVWDDDYDKFFVERAKAVGRELRRRLVKQAVDDKPQPSLEDDTEPIA</sequence>
<accession>A0A933LQ11</accession>
<organism evidence="2 3">
    <name type="scientific">Tectimicrobiota bacterium</name>
    <dbReference type="NCBI Taxonomy" id="2528274"/>
    <lineage>
        <taxon>Bacteria</taxon>
        <taxon>Pseudomonadati</taxon>
        <taxon>Nitrospinota/Tectimicrobiota group</taxon>
        <taxon>Candidatus Tectimicrobiota</taxon>
    </lineage>
</organism>
<dbReference type="Proteomes" id="UP000772181">
    <property type="component" value="Unassembled WGS sequence"/>
</dbReference>
<dbReference type="PANTHER" id="PTHR37292:SF2">
    <property type="entry name" value="DUF262 DOMAIN-CONTAINING PROTEIN"/>
    <property type="match status" value="1"/>
</dbReference>
<dbReference type="InterPro" id="IPR004919">
    <property type="entry name" value="GmrSD_N"/>
</dbReference>
<evidence type="ECO:0000259" key="1">
    <source>
        <dbReference type="Pfam" id="PF03235"/>
    </source>
</evidence>
<comment type="caution">
    <text evidence="2">The sequence shown here is derived from an EMBL/GenBank/DDBJ whole genome shotgun (WGS) entry which is preliminary data.</text>
</comment>
<dbReference type="PANTHER" id="PTHR37292">
    <property type="entry name" value="VNG6097C"/>
    <property type="match status" value="1"/>
</dbReference>
<feature type="domain" description="GmrSD restriction endonucleases N-terminal" evidence="1">
    <location>
        <begin position="14"/>
        <end position="217"/>
    </location>
</feature>
<evidence type="ECO:0000313" key="3">
    <source>
        <dbReference type="Proteomes" id="UP000772181"/>
    </source>
</evidence>
<evidence type="ECO:0000313" key="2">
    <source>
        <dbReference type="EMBL" id="MBI4595635.1"/>
    </source>
</evidence>
<reference evidence="2" key="1">
    <citation type="submission" date="2020-07" db="EMBL/GenBank/DDBJ databases">
        <title>Huge and variable diversity of episymbiotic CPR bacteria and DPANN archaea in groundwater ecosystems.</title>
        <authorList>
            <person name="He C.Y."/>
            <person name="Keren R."/>
            <person name="Whittaker M."/>
            <person name="Farag I.F."/>
            <person name="Doudna J."/>
            <person name="Cate J.H.D."/>
            <person name="Banfield J.F."/>
        </authorList>
    </citation>
    <scope>NUCLEOTIDE SEQUENCE</scope>
    <source>
        <strain evidence="2">NC_groundwater_1482_Ag_S-0.65um_47_24</strain>
    </source>
</reference>
<gene>
    <name evidence="2" type="ORF">HY730_04560</name>
</gene>
<dbReference type="EMBL" id="JACQWF010000208">
    <property type="protein sequence ID" value="MBI4595635.1"/>
    <property type="molecule type" value="Genomic_DNA"/>
</dbReference>
<name>A0A933LQ11_UNCTE</name>
<dbReference type="Pfam" id="PF03235">
    <property type="entry name" value="GmrSD_N"/>
    <property type="match status" value="1"/>
</dbReference>
<protein>
    <submittedName>
        <fullName evidence="2">DUF262 domain-containing protein</fullName>
    </submittedName>
</protein>